<accession>A0AC35EZE1</accession>
<proteinExistence type="predicted"/>
<evidence type="ECO:0000313" key="2">
    <source>
        <dbReference type="WBParaSite" id="PS1159_v2.g12254.t3"/>
    </source>
</evidence>
<sequence length="623" mass="68875">MASSKLILRGAAAPSVKNAIRCGSTFTNLTSEQFMKKPTNEPILDYKKGSTERKALEKALEEYASKVIEVPLCIGKERITRKLEHEQTMPSDHKHAIAKYTWATENDIKNAIETGLEAREKWHMKTLEERADILLHAADLCAGKYRMALNATTMLGQGKNILQAEIDAACELIDFFRFNAYFALDLEKYQPISTKASKNSMLYRALEGFVAAIAPFNFTAIGGNLASAPALMGNVVLWKPSDTAVLSNYIIYQILEEAGIPPGVISFLPSDGPVFGNTVCDSKHLAAINFTGSVPTFKYIWKRVGNNLDKYISYPKLIGGNTVCDSKHLAAINFTGSVPTFKYIWKRVGNNLDKYISYPKLIGECGGKNFHFIHPSADMDSVAPATIRSAYEYSGQKCSACSRIYLPESQWQNFKDKFSAIHKQLKMGDVRDGSIFLSSVRDGSIFLSSVIDGKSFARIKKYIDAAKSGEDGAKIILGGKCDDSKGYFVEPTLIQVTNPESKILTEEIFGPVLTAYVYPDSKAEEIVRSIKDATPYGLTGAVFSGDKDFLYKARDILRDAVGNLYLNDKSTGSIVGQQPFGGARMSGTNDKAGGPHYALRWSSPQTIKETFEPVREWRYQSMD</sequence>
<dbReference type="Proteomes" id="UP000887580">
    <property type="component" value="Unplaced"/>
</dbReference>
<dbReference type="WBParaSite" id="PS1159_v2.g12254.t3">
    <property type="protein sequence ID" value="PS1159_v2.g12254.t3"/>
    <property type="gene ID" value="PS1159_v2.g12254"/>
</dbReference>
<name>A0AC35EZE1_9BILA</name>
<reference evidence="2" key="1">
    <citation type="submission" date="2022-11" db="UniProtKB">
        <authorList>
            <consortium name="WormBaseParasite"/>
        </authorList>
    </citation>
    <scope>IDENTIFICATION</scope>
</reference>
<organism evidence="1 2">
    <name type="scientific">Panagrolaimus sp. PS1159</name>
    <dbReference type="NCBI Taxonomy" id="55785"/>
    <lineage>
        <taxon>Eukaryota</taxon>
        <taxon>Metazoa</taxon>
        <taxon>Ecdysozoa</taxon>
        <taxon>Nematoda</taxon>
        <taxon>Chromadorea</taxon>
        <taxon>Rhabditida</taxon>
        <taxon>Tylenchina</taxon>
        <taxon>Panagrolaimomorpha</taxon>
        <taxon>Panagrolaimoidea</taxon>
        <taxon>Panagrolaimidae</taxon>
        <taxon>Panagrolaimus</taxon>
    </lineage>
</organism>
<evidence type="ECO:0000313" key="1">
    <source>
        <dbReference type="Proteomes" id="UP000887580"/>
    </source>
</evidence>
<protein>
    <submittedName>
        <fullName evidence="2">Delta-1-pyrroline-5-carboxylate dehydrogenase, mitochondrial</fullName>
    </submittedName>
</protein>